<dbReference type="OrthoDB" id="6432511at2759"/>
<evidence type="ECO:0000259" key="1">
    <source>
        <dbReference type="PROSITE" id="PS51034"/>
    </source>
</evidence>
<dbReference type="AlphaFoldDB" id="A0A6A0GPI5"/>
<organism evidence="2">
    <name type="scientific">Hyalella azteca</name>
    <name type="common">Amphipod</name>
    <dbReference type="NCBI Taxonomy" id="294128"/>
    <lineage>
        <taxon>Eukaryota</taxon>
        <taxon>Metazoa</taxon>
        <taxon>Ecdysozoa</taxon>
        <taxon>Arthropoda</taxon>
        <taxon>Crustacea</taxon>
        <taxon>Multicrustacea</taxon>
        <taxon>Malacostraca</taxon>
        <taxon>Eumalacostraca</taxon>
        <taxon>Peracarida</taxon>
        <taxon>Amphipoda</taxon>
        <taxon>Senticaudata</taxon>
        <taxon>Talitrida</taxon>
        <taxon>Talitroidea</taxon>
        <taxon>Hyalellidae</taxon>
        <taxon>Hyalella</taxon>
    </lineage>
</organism>
<gene>
    <name evidence="2" type="ORF">HAZT_HAZT001473</name>
</gene>
<dbReference type="InterPro" id="IPR001507">
    <property type="entry name" value="ZP_dom"/>
</dbReference>
<feature type="domain" description="ZP" evidence="1">
    <location>
        <begin position="32"/>
        <end position="80"/>
    </location>
</feature>
<sequence>MHFYHLQAVTCLSPQAGGAMMNMAMITDLDVICDKAGMTVTIDFSQPFNGIIFSKGYYSDPACRKTSRSTSDDGDIESST</sequence>
<name>A0A6A0GPI5_HYAAZ</name>
<reference evidence="2" key="1">
    <citation type="submission" date="2014-08" db="EMBL/GenBank/DDBJ databases">
        <authorList>
            <person name="Murali S."/>
            <person name="Richards S."/>
            <person name="Bandaranaike D."/>
            <person name="Bellair M."/>
            <person name="Blankenburg K."/>
            <person name="Chao H."/>
            <person name="Dinh H."/>
            <person name="Doddapaneni H."/>
            <person name="Dugan-Rocha S."/>
            <person name="Elkadiri S."/>
            <person name="Gnanaolivu R."/>
            <person name="Hughes D."/>
            <person name="Lee S."/>
            <person name="Li M."/>
            <person name="Ming W."/>
            <person name="Munidasa M."/>
            <person name="Muniz J."/>
            <person name="Nguyen L."/>
            <person name="Osuji N."/>
            <person name="Pu L.-L."/>
            <person name="Puazo M."/>
            <person name="Skinner E."/>
            <person name="Qu C."/>
            <person name="Quiroz J."/>
            <person name="Raj R."/>
            <person name="Weissenberger G."/>
            <person name="Xin Y."/>
            <person name="Zou X."/>
            <person name="Han Y."/>
            <person name="Worley K."/>
            <person name="Muzny D."/>
            <person name="Gibbs R."/>
        </authorList>
    </citation>
    <scope>NUCLEOTIDE SEQUENCE</scope>
    <source>
        <strain evidence="2">HAZT.00-mixed</strain>
        <tissue evidence="2">Whole organism</tissue>
    </source>
</reference>
<dbReference type="PANTHER" id="PTHR46560:SF5">
    <property type="entry name" value="CYPHER, ISOFORM B"/>
    <property type="match status" value="1"/>
</dbReference>
<proteinExistence type="predicted"/>
<dbReference type="PROSITE" id="PS51034">
    <property type="entry name" value="ZP_2"/>
    <property type="match status" value="1"/>
</dbReference>
<accession>A0A6A0GPI5</accession>
<reference evidence="2" key="3">
    <citation type="submission" date="2019-06" db="EMBL/GenBank/DDBJ databases">
        <authorList>
            <person name="Poynton C."/>
            <person name="Hasenbein S."/>
            <person name="Benoit J.B."/>
            <person name="Sepulveda M.S."/>
            <person name="Poelchau M.F."/>
            <person name="Murali S.C."/>
            <person name="Chen S."/>
            <person name="Glastad K.M."/>
            <person name="Werren J.H."/>
            <person name="Vineis J.H."/>
            <person name="Bowen J.L."/>
            <person name="Friedrich M."/>
            <person name="Jones J."/>
            <person name="Robertson H.M."/>
            <person name="Feyereisen R."/>
            <person name="Mechler-Hickson A."/>
            <person name="Mathers N."/>
            <person name="Lee C.E."/>
            <person name="Colbourne J.K."/>
            <person name="Biales A."/>
            <person name="Johnston J.S."/>
            <person name="Wellborn G.A."/>
            <person name="Rosendale A.J."/>
            <person name="Cridge A.G."/>
            <person name="Munoz-Torres M.C."/>
            <person name="Bain P.A."/>
            <person name="Manny A.R."/>
            <person name="Major K.M."/>
            <person name="Lambert F.N."/>
            <person name="Vulpe C.D."/>
            <person name="Tuck P."/>
            <person name="Blalock B.J."/>
            <person name="Lin Y.-Y."/>
            <person name="Smith M.E."/>
            <person name="Ochoa-Acuna H."/>
            <person name="Chen M.-J.M."/>
            <person name="Childers C.P."/>
            <person name="Qu J."/>
            <person name="Dugan S."/>
            <person name="Lee S.L."/>
            <person name="Chao H."/>
            <person name="Dinh H."/>
            <person name="Han Y."/>
            <person name="Doddapaneni H."/>
            <person name="Worley K.C."/>
            <person name="Muzny D.M."/>
            <person name="Gibbs R.A."/>
            <person name="Richards S."/>
        </authorList>
    </citation>
    <scope>NUCLEOTIDE SEQUENCE</scope>
    <source>
        <strain evidence="2">HAZT.00-mixed</strain>
        <tissue evidence="2">Whole organism</tissue>
    </source>
</reference>
<dbReference type="Pfam" id="PF25057">
    <property type="entry name" value="CUT_N"/>
    <property type="match status" value="1"/>
</dbReference>
<dbReference type="InterPro" id="IPR056953">
    <property type="entry name" value="CUT_N"/>
</dbReference>
<reference evidence="2" key="2">
    <citation type="journal article" date="2018" name="Environ. Sci. Technol.">
        <title>The Toxicogenome of Hyalella azteca: A Model for Sediment Ecotoxicology and Evolutionary Toxicology.</title>
        <authorList>
            <person name="Poynton H.C."/>
            <person name="Hasenbein S."/>
            <person name="Benoit J.B."/>
            <person name="Sepulveda M.S."/>
            <person name="Poelchau M.F."/>
            <person name="Hughes D.S.T."/>
            <person name="Murali S.C."/>
            <person name="Chen S."/>
            <person name="Glastad K.M."/>
            <person name="Goodisman M.A.D."/>
            <person name="Werren J.H."/>
            <person name="Vineis J.H."/>
            <person name="Bowen J.L."/>
            <person name="Friedrich M."/>
            <person name="Jones J."/>
            <person name="Robertson H.M."/>
            <person name="Feyereisen R."/>
            <person name="Mechler-Hickson A."/>
            <person name="Mathers N."/>
            <person name="Lee C.E."/>
            <person name="Colbourne J.K."/>
            <person name="Biales A."/>
            <person name="Johnston J.S."/>
            <person name="Wellborn G.A."/>
            <person name="Rosendale A.J."/>
            <person name="Cridge A.G."/>
            <person name="Munoz-Torres M.C."/>
            <person name="Bain P.A."/>
            <person name="Manny A.R."/>
            <person name="Major K.M."/>
            <person name="Lambert F.N."/>
            <person name="Vulpe C.D."/>
            <person name="Tuck P."/>
            <person name="Blalock B.J."/>
            <person name="Lin Y.Y."/>
            <person name="Smith M.E."/>
            <person name="Ochoa-Acuna H."/>
            <person name="Chen M.M."/>
            <person name="Childers C.P."/>
            <person name="Qu J."/>
            <person name="Dugan S."/>
            <person name="Lee S.L."/>
            <person name="Chao H."/>
            <person name="Dinh H."/>
            <person name="Han Y."/>
            <person name="Doddapaneni H."/>
            <person name="Worley K.C."/>
            <person name="Muzny D.M."/>
            <person name="Gibbs R.A."/>
            <person name="Richards S."/>
        </authorList>
    </citation>
    <scope>NUCLEOTIDE SEQUENCE</scope>
    <source>
        <strain evidence="2">HAZT.00-mixed</strain>
        <tissue evidence="2">Whole organism</tissue>
    </source>
</reference>
<dbReference type="PANTHER" id="PTHR46560">
    <property type="entry name" value="CYPHER, ISOFORM B"/>
    <property type="match status" value="1"/>
</dbReference>
<protein>
    <recommendedName>
        <fullName evidence="1">ZP domain-containing protein</fullName>
    </recommendedName>
</protein>
<comment type="caution">
    <text evidence="2">The sequence shown here is derived from an EMBL/GenBank/DDBJ whole genome shotgun (WGS) entry which is preliminary data.</text>
</comment>
<dbReference type="EMBL" id="JQDR03017406">
    <property type="protein sequence ID" value="KAA0183842.1"/>
    <property type="molecule type" value="Genomic_DNA"/>
</dbReference>
<dbReference type="Proteomes" id="UP000711488">
    <property type="component" value="Unassembled WGS sequence"/>
</dbReference>
<evidence type="ECO:0000313" key="2">
    <source>
        <dbReference type="EMBL" id="KAA0183842.1"/>
    </source>
</evidence>